<feature type="domain" description="MYND-type" evidence="6">
    <location>
        <begin position="294"/>
        <end position="329"/>
    </location>
</feature>
<comment type="caution">
    <text evidence="7">The sequence shown here is derived from an EMBL/GenBank/DDBJ whole genome shotgun (WGS) entry which is preliminary data.</text>
</comment>
<sequence length="763" mass="84099">MDGWRNLPSMSRLSPFSLRRFYYQQPSLRQQMESPDHDGEAPTAGAVSVDAGAGPVLGPLTETHSTAAAEGSMMTTDDSDIAMSKTGDEDGVDIAKTNNAIKNIAQTKAKEVTFVDADAAPVASTEPQPTTAAEARLPAGSDKSPVSGNGETNGAAVTKSGHTAQVLADAKVKEAIHADVKQVAQTGQVQDERDSMTQIAALISADKSPLCETSEVRSADIVKLDTMSEASSPGQVKEMLQIGLVEWKPDSVLYNSHYEAHVLPPLDYTKDEALGMLAVDIDRNDHEGDVDTLCASCDNPGMKKCQACLTGYCSRECQLADWAIHKHICGQLAGDFADDKRPTPEHHRILFFPAFEHKLQFHWAIRHKTDQGDWWLNNHADLLTYGTTKGIQGIFQYKKQEVIDAAMVLPDRRIGRALTLVTYDIDNYHGPSEKPDPRVVNRSLNALLGPGFVRARFGPIIFFSELTLPNEAPLQTRDVTARDLHTLVRYLERRDGLCLSVPQRFRDETIPALRINDIAPGINQAVGVPKRFESVHCPLRPSVRPDYICAIPFLLGLRWYLRPANPAGAEPQCTLWKDNNMKYLGLVCEPRELLSLPDGDDAGAGCDDDDEDKENRPVAVSAEVLDILPPTARIICPYAYGPFMTSVLLLHGSGTGRVDWRHVMALNAYLDEAYISKTTISRKGFAAFWEEYKASKVAVGRAEWTEAPSPWQWEGQEFKDRLGVFNPSLVRLKISEAVQMVWLSVMRAVNGVRVRGWGAEVQM</sequence>
<evidence type="ECO:0000313" key="7">
    <source>
        <dbReference type="EMBL" id="KAL2270092.1"/>
    </source>
</evidence>
<dbReference type="PROSITE" id="PS50865">
    <property type="entry name" value="ZF_MYND_2"/>
    <property type="match status" value="1"/>
</dbReference>
<dbReference type="InterPro" id="IPR002893">
    <property type="entry name" value="Znf_MYND"/>
</dbReference>
<dbReference type="RefSeq" id="XP_070868816.1">
    <property type="nucleotide sequence ID" value="XM_071008528.1"/>
</dbReference>
<keyword evidence="8" id="KW-1185">Reference proteome</keyword>
<evidence type="ECO:0000256" key="4">
    <source>
        <dbReference type="PROSITE-ProRule" id="PRU00134"/>
    </source>
</evidence>
<evidence type="ECO:0000313" key="8">
    <source>
        <dbReference type="Proteomes" id="UP001600064"/>
    </source>
</evidence>
<keyword evidence="3" id="KW-0862">Zinc</keyword>
<organism evidence="7 8">
    <name type="scientific">Remersonia thermophila</name>
    <dbReference type="NCBI Taxonomy" id="72144"/>
    <lineage>
        <taxon>Eukaryota</taxon>
        <taxon>Fungi</taxon>
        <taxon>Dikarya</taxon>
        <taxon>Ascomycota</taxon>
        <taxon>Pezizomycotina</taxon>
        <taxon>Sordariomycetes</taxon>
        <taxon>Sordariomycetidae</taxon>
        <taxon>Sordariales</taxon>
        <taxon>Sordariales incertae sedis</taxon>
        <taxon>Remersonia</taxon>
    </lineage>
</organism>
<evidence type="ECO:0000256" key="5">
    <source>
        <dbReference type="SAM" id="MobiDB-lite"/>
    </source>
</evidence>
<keyword evidence="1" id="KW-0479">Metal-binding</keyword>
<keyword evidence="2 4" id="KW-0863">Zinc-finger</keyword>
<reference evidence="7 8" key="1">
    <citation type="journal article" date="2024" name="Commun. Biol.">
        <title>Comparative genomic analysis of thermophilic fungi reveals convergent evolutionary adaptations and gene losses.</title>
        <authorList>
            <person name="Steindorff A.S."/>
            <person name="Aguilar-Pontes M.V."/>
            <person name="Robinson A.J."/>
            <person name="Andreopoulos B."/>
            <person name="LaButti K."/>
            <person name="Kuo A."/>
            <person name="Mondo S."/>
            <person name="Riley R."/>
            <person name="Otillar R."/>
            <person name="Haridas S."/>
            <person name="Lipzen A."/>
            <person name="Grimwood J."/>
            <person name="Schmutz J."/>
            <person name="Clum A."/>
            <person name="Reid I.D."/>
            <person name="Moisan M.C."/>
            <person name="Butler G."/>
            <person name="Nguyen T.T.M."/>
            <person name="Dewar K."/>
            <person name="Conant G."/>
            <person name="Drula E."/>
            <person name="Henrissat B."/>
            <person name="Hansel C."/>
            <person name="Singer S."/>
            <person name="Hutchinson M.I."/>
            <person name="de Vries R.P."/>
            <person name="Natvig D.O."/>
            <person name="Powell A.J."/>
            <person name="Tsang A."/>
            <person name="Grigoriev I.V."/>
        </authorList>
    </citation>
    <scope>NUCLEOTIDE SEQUENCE [LARGE SCALE GENOMIC DNA]</scope>
    <source>
        <strain evidence="7 8">ATCC 22073</strain>
    </source>
</reference>
<dbReference type="EMBL" id="JAZGUE010000002">
    <property type="protein sequence ID" value="KAL2270092.1"/>
    <property type="molecule type" value="Genomic_DNA"/>
</dbReference>
<dbReference type="Proteomes" id="UP001600064">
    <property type="component" value="Unassembled WGS sequence"/>
</dbReference>
<accession>A0ABR4DKL0</accession>
<evidence type="ECO:0000259" key="6">
    <source>
        <dbReference type="PROSITE" id="PS50865"/>
    </source>
</evidence>
<feature type="region of interest" description="Disordered" evidence="5">
    <location>
        <begin position="27"/>
        <end position="92"/>
    </location>
</feature>
<evidence type="ECO:0000256" key="1">
    <source>
        <dbReference type="ARBA" id="ARBA00022723"/>
    </source>
</evidence>
<protein>
    <recommendedName>
        <fullName evidence="6">MYND-type domain-containing protein</fullName>
    </recommendedName>
</protein>
<dbReference type="Gene3D" id="6.10.140.2220">
    <property type="match status" value="1"/>
</dbReference>
<dbReference type="SUPFAM" id="SSF144232">
    <property type="entry name" value="HIT/MYND zinc finger-like"/>
    <property type="match status" value="1"/>
</dbReference>
<dbReference type="Pfam" id="PF01753">
    <property type="entry name" value="zf-MYND"/>
    <property type="match status" value="1"/>
</dbReference>
<proteinExistence type="predicted"/>
<name>A0ABR4DKL0_9PEZI</name>
<gene>
    <name evidence="7" type="ORF">VTJ83DRAFT_2276</name>
</gene>
<evidence type="ECO:0000256" key="3">
    <source>
        <dbReference type="ARBA" id="ARBA00022833"/>
    </source>
</evidence>
<feature type="region of interest" description="Disordered" evidence="5">
    <location>
        <begin position="121"/>
        <end position="161"/>
    </location>
</feature>
<evidence type="ECO:0000256" key="2">
    <source>
        <dbReference type="ARBA" id="ARBA00022771"/>
    </source>
</evidence>
<dbReference type="GeneID" id="98123172"/>